<dbReference type="PANTHER" id="PTHR46238:SF8">
    <property type="entry name" value="ENDONUCLEASE_EXONUCLEASE_PHOSPHATASE DOMAIN-CONTAINING PROTEIN"/>
    <property type="match status" value="1"/>
</dbReference>
<protein>
    <submittedName>
        <fullName evidence="1">Uncharacterized protein</fullName>
    </submittedName>
</protein>
<dbReference type="Proteomes" id="UP001274896">
    <property type="component" value="Unassembled WGS sequence"/>
</dbReference>
<feature type="non-terminal residue" evidence="1">
    <location>
        <position position="1"/>
    </location>
</feature>
<dbReference type="PANTHER" id="PTHR46238">
    <property type="entry name" value="REVERSE TRANSCRIPTASE DOMAIN-CONTAINING PROTEIN"/>
    <property type="match status" value="1"/>
</dbReference>
<evidence type="ECO:0000313" key="2">
    <source>
        <dbReference type="Proteomes" id="UP001274896"/>
    </source>
</evidence>
<proteinExistence type="predicted"/>
<reference evidence="1" key="1">
    <citation type="submission" date="2023-06" db="EMBL/GenBank/DDBJ databases">
        <title>Male Hemibagrus guttatus genome.</title>
        <authorList>
            <person name="Bian C."/>
        </authorList>
    </citation>
    <scope>NUCLEOTIDE SEQUENCE</scope>
    <source>
        <strain evidence="1">Male_cb2023</strain>
        <tissue evidence="1">Muscle</tissue>
    </source>
</reference>
<comment type="caution">
    <text evidence="1">The sequence shown here is derived from an EMBL/GenBank/DDBJ whole genome shotgun (WGS) entry which is preliminary data.</text>
</comment>
<accession>A0AAE0PS95</accession>
<organism evidence="1 2">
    <name type="scientific">Hemibagrus guttatus</name>
    <dbReference type="NCBI Taxonomy" id="175788"/>
    <lineage>
        <taxon>Eukaryota</taxon>
        <taxon>Metazoa</taxon>
        <taxon>Chordata</taxon>
        <taxon>Craniata</taxon>
        <taxon>Vertebrata</taxon>
        <taxon>Euteleostomi</taxon>
        <taxon>Actinopterygii</taxon>
        <taxon>Neopterygii</taxon>
        <taxon>Teleostei</taxon>
        <taxon>Ostariophysi</taxon>
        <taxon>Siluriformes</taxon>
        <taxon>Bagridae</taxon>
        <taxon>Hemibagrus</taxon>
    </lineage>
</organism>
<evidence type="ECO:0000313" key="1">
    <source>
        <dbReference type="EMBL" id="KAK3506333.1"/>
    </source>
</evidence>
<dbReference type="AlphaFoldDB" id="A0AAE0PS95"/>
<name>A0AAE0PS95_9TELE</name>
<dbReference type="EMBL" id="JAUCMX010000053">
    <property type="protein sequence ID" value="KAK3506333.1"/>
    <property type="molecule type" value="Genomic_DNA"/>
</dbReference>
<keyword evidence="2" id="KW-1185">Reference proteome</keyword>
<gene>
    <name evidence="1" type="ORF">QTP70_021809</name>
</gene>
<sequence>MLYGLETVSLRKRQESELEVAELKMLRFSLGVTRLDRIRNEYIRGTAHVGRLGDNVREARLRWFGHVQRRENITGKQQIVKVKIRSNEDVNNPAVMVAILEQ</sequence>